<comment type="caution">
    <text evidence="4">The sequence shown here is derived from an EMBL/GenBank/DDBJ whole genome shotgun (WGS) entry which is preliminary data.</text>
</comment>
<sequence length="592" mass="69164">MEAAALYHRPDSEMAYLVDKTTIHIRLQAKKADLQAVWLVYGDPYDLNYEIETQTNLWEFQKIPLKVKYQTQYHDIWSCEVQMPLKRMQYSFLVQDQCGQLYFYDERGIYLYQNDRQIQTSYGFKMPYFHDIDRLHAPQWAQKTIWYQIFPERFANGDERLNPPNCLPWGSAQPTPFNFFGGDFQGIIDHLHYLKELGVNGLYLCPIFAATSNHKYDTIDYFKLDPAFGDEKTFREFIQQAHQLGFKVMLDAVFNHIGDQSPYWQDVVQNGAKSVYIDWFYIADLPVNYTATDNYEIAKNLNYEVFAKNPHMPKLKTSNPQVQAYLLEIATFWVEKFGIDAWRLDVANEIDHHFWRKFTQKMQQLNPDIYILGEVWHDASPWVNHGEFSGAMNYPYTDAILAGLVRRDITLETMINQLNYQLSLHPDQVNRVLFNALDTHDTARLLTLCQGDKALMLQALAFLLIQIGAPCLYYGTEIGLTGGPDPDCRKCMIWDEKEQDLTILTVIKELISLRKKYLPQFNQGNVRWEVATDNSAVFWQINQNHESEIISYFNISPNNFQLPPEDKKLLLANLYQADQKLLLPGGWAIFTN</sequence>
<dbReference type="SMART" id="SM00642">
    <property type="entry name" value="Aamy"/>
    <property type="match status" value="1"/>
</dbReference>
<dbReference type="GO" id="GO:0005975">
    <property type="term" value="P:carbohydrate metabolic process"/>
    <property type="evidence" value="ECO:0007669"/>
    <property type="project" value="InterPro"/>
</dbReference>
<evidence type="ECO:0000256" key="2">
    <source>
        <dbReference type="ARBA" id="ARBA00023295"/>
    </source>
</evidence>
<gene>
    <name evidence="4" type="ORF">IV53_GL000040</name>
</gene>
<keyword evidence="5" id="KW-1185">Reference proteome</keyword>
<dbReference type="CDD" id="cd02857">
    <property type="entry name" value="E_set_CDase_PDE_N"/>
    <property type="match status" value="1"/>
</dbReference>
<dbReference type="CDD" id="cd11338">
    <property type="entry name" value="AmyAc_CMD"/>
    <property type="match status" value="1"/>
</dbReference>
<dbReference type="EMBL" id="JQBZ01000016">
    <property type="protein sequence ID" value="KRN89323.1"/>
    <property type="molecule type" value="Genomic_DNA"/>
</dbReference>
<organism evidence="4 5">
    <name type="scientific">Ligilactobacillus ceti DSM 22408</name>
    <dbReference type="NCBI Taxonomy" id="1122146"/>
    <lineage>
        <taxon>Bacteria</taxon>
        <taxon>Bacillati</taxon>
        <taxon>Bacillota</taxon>
        <taxon>Bacilli</taxon>
        <taxon>Lactobacillales</taxon>
        <taxon>Lactobacillaceae</taxon>
        <taxon>Ligilactobacillus</taxon>
    </lineage>
</organism>
<evidence type="ECO:0000256" key="1">
    <source>
        <dbReference type="ARBA" id="ARBA00022801"/>
    </source>
</evidence>
<dbReference type="Proteomes" id="UP000051500">
    <property type="component" value="Unassembled WGS sequence"/>
</dbReference>
<dbReference type="eggNOG" id="COG0366">
    <property type="taxonomic scope" value="Bacteria"/>
</dbReference>
<dbReference type="InterPro" id="IPR045857">
    <property type="entry name" value="O16G_dom_2"/>
</dbReference>
<reference evidence="4 5" key="1">
    <citation type="journal article" date="2015" name="Genome Announc.">
        <title>Expanding the biotechnology potential of lactobacilli through comparative genomics of 213 strains and associated genera.</title>
        <authorList>
            <person name="Sun Z."/>
            <person name="Harris H.M."/>
            <person name="McCann A."/>
            <person name="Guo C."/>
            <person name="Argimon S."/>
            <person name="Zhang W."/>
            <person name="Yang X."/>
            <person name="Jeffery I.B."/>
            <person name="Cooney J.C."/>
            <person name="Kagawa T.F."/>
            <person name="Liu W."/>
            <person name="Song Y."/>
            <person name="Salvetti E."/>
            <person name="Wrobel A."/>
            <person name="Rasinkangas P."/>
            <person name="Parkhill J."/>
            <person name="Rea M.C."/>
            <person name="O'Sullivan O."/>
            <person name="Ritari J."/>
            <person name="Douillard F.P."/>
            <person name="Paul Ross R."/>
            <person name="Yang R."/>
            <person name="Briner A.E."/>
            <person name="Felis G.E."/>
            <person name="de Vos W.M."/>
            <person name="Barrangou R."/>
            <person name="Klaenhammer T.R."/>
            <person name="Caufield P.W."/>
            <person name="Cui Y."/>
            <person name="Zhang H."/>
            <person name="O'Toole P.W."/>
        </authorList>
    </citation>
    <scope>NUCLEOTIDE SEQUENCE [LARGE SCALE GENOMIC DNA]</scope>
    <source>
        <strain evidence="4 5">DSM 22408</strain>
    </source>
</reference>
<dbReference type="SUPFAM" id="SSF51445">
    <property type="entry name" value="(Trans)glycosidases"/>
    <property type="match status" value="1"/>
</dbReference>
<evidence type="ECO:0000313" key="5">
    <source>
        <dbReference type="Proteomes" id="UP000051500"/>
    </source>
</evidence>
<dbReference type="Gene3D" id="2.60.40.10">
    <property type="entry name" value="Immunoglobulins"/>
    <property type="match status" value="1"/>
</dbReference>
<dbReference type="InterPro" id="IPR006047">
    <property type="entry name" value="GH13_cat_dom"/>
</dbReference>
<feature type="domain" description="Glycosyl hydrolase family 13 catalytic" evidence="3">
    <location>
        <begin position="148"/>
        <end position="514"/>
    </location>
</feature>
<dbReference type="Gene3D" id="3.20.20.80">
    <property type="entry name" value="Glycosidases"/>
    <property type="match status" value="1"/>
</dbReference>
<dbReference type="InterPro" id="IPR017853">
    <property type="entry name" value="GH"/>
</dbReference>
<evidence type="ECO:0000313" key="4">
    <source>
        <dbReference type="EMBL" id="KRN89323.1"/>
    </source>
</evidence>
<protein>
    <submittedName>
        <fullName evidence="4">Intracellular maltogenic amylase</fullName>
    </submittedName>
</protein>
<dbReference type="GO" id="GO:0004553">
    <property type="term" value="F:hydrolase activity, hydrolyzing O-glycosyl compounds"/>
    <property type="evidence" value="ECO:0007669"/>
    <property type="project" value="InterPro"/>
</dbReference>
<dbReference type="PANTHER" id="PTHR10357:SF210">
    <property type="entry name" value="MALTODEXTRIN GLUCOSIDASE"/>
    <property type="match status" value="1"/>
</dbReference>
<keyword evidence="1" id="KW-0378">Hydrolase</keyword>
<dbReference type="OrthoDB" id="9805159at2"/>
<dbReference type="InterPro" id="IPR013783">
    <property type="entry name" value="Ig-like_fold"/>
</dbReference>
<dbReference type="AlphaFoldDB" id="A0A0R2KJF4"/>
<dbReference type="PATRIC" id="fig|1122146.4.peg.42"/>
<dbReference type="STRING" id="1122146.IV53_GL000040"/>
<dbReference type="Gene3D" id="3.90.400.10">
    <property type="entry name" value="Oligo-1,6-glucosidase, Domain 2"/>
    <property type="match status" value="1"/>
</dbReference>
<keyword evidence="2" id="KW-0326">Glycosidase</keyword>
<name>A0A0R2KJF4_9LACO</name>
<accession>A0A0R2KJF4</accession>
<dbReference type="Pfam" id="PF00128">
    <property type="entry name" value="Alpha-amylase"/>
    <property type="match status" value="1"/>
</dbReference>
<dbReference type="PANTHER" id="PTHR10357">
    <property type="entry name" value="ALPHA-AMYLASE FAMILY MEMBER"/>
    <property type="match status" value="1"/>
</dbReference>
<evidence type="ECO:0000259" key="3">
    <source>
        <dbReference type="SMART" id="SM00642"/>
    </source>
</evidence>
<proteinExistence type="predicted"/>
<dbReference type="InterPro" id="IPR004185">
    <property type="entry name" value="Glyco_hydro_13_lg-like_dom"/>
</dbReference>
<dbReference type="Pfam" id="PF02903">
    <property type="entry name" value="Alpha-amylase_N"/>
    <property type="match status" value="1"/>
</dbReference>
<dbReference type="RefSeq" id="WP_027106471.1">
    <property type="nucleotide sequence ID" value="NZ_AUHP01000012.1"/>
</dbReference>